<reference evidence="1" key="1">
    <citation type="submission" date="2021-01" db="EMBL/GenBank/DDBJ databases">
        <authorList>
            <person name="Corre E."/>
            <person name="Pelletier E."/>
            <person name="Niang G."/>
            <person name="Scheremetjew M."/>
            <person name="Finn R."/>
            <person name="Kale V."/>
            <person name="Holt S."/>
            <person name="Cochrane G."/>
            <person name="Meng A."/>
            <person name="Brown T."/>
            <person name="Cohen L."/>
        </authorList>
    </citation>
    <scope>NUCLEOTIDE SEQUENCE</scope>
    <source>
        <strain evidence="1">10249 10 AB</strain>
    </source>
</reference>
<accession>A0A7S4ARE9</accession>
<proteinExistence type="predicted"/>
<gene>
    <name evidence="1" type="ORF">PAUS00366_LOCUS17146</name>
</gene>
<dbReference type="AlphaFoldDB" id="A0A7S4ARE9"/>
<dbReference type="EMBL" id="HBIX01024850">
    <property type="protein sequence ID" value="CAE0724390.1"/>
    <property type="molecule type" value="Transcribed_RNA"/>
</dbReference>
<name>A0A7S4ARE9_9STRA</name>
<protein>
    <submittedName>
        <fullName evidence="1">Uncharacterized protein</fullName>
    </submittedName>
</protein>
<sequence>MPPLNSYVVGDPFVNDASPHAIRGATSTNSFASELDDDDLVWKYAFPPAPRKKSISFNTQIRVERLPNRYDWSEEERAARWLSPDDYTNFQLDIFNTIYLLRNDPISMDDATHSARGVECRDPIATRRRRQIRKESRDVVIERQFIQRQRKDEHNGYVHLVASMYCYASQNAMRLALDIAAQDEIDANKIRIEKERVHDDFDFFNDDWVGANTFSEENSFSRGNPMELSSLDYDDDFGFSVFGEKTGFDNSWLRGDV</sequence>
<organism evidence="1">
    <name type="scientific">Pseudo-nitzschia australis</name>
    <dbReference type="NCBI Taxonomy" id="44445"/>
    <lineage>
        <taxon>Eukaryota</taxon>
        <taxon>Sar</taxon>
        <taxon>Stramenopiles</taxon>
        <taxon>Ochrophyta</taxon>
        <taxon>Bacillariophyta</taxon>
        <taxon>Bacillariophyceae</taxon>
        <taxon>Bacillariophycidae</taxon>
        <taxon>Bacillariales</taxon>
        <taxon>Bacillariaceae</taxon>
        <taxon>Pseudo-nitzschia</taxon>
    </lineage>
</organism>
<evidence type="ECO:0000313" key="1">
    <source>
        <dbReference type="EMBL" id="CAE0724390.1"/>
    </source>
</evidence>